<dbReference type="PANTHER" id="PTHR33572">
    <property type="entry name" value="SPORE DEVELOPMENT REGULATOR VOSA"/>
    <property type="match status" value="1"/>
</dbReference>
<name>A0A1C7NH27_9FUNG</name>
<dbReference type="OrthoDB" id="5599552at2759"/>
<evidence type="ECO:0000256" key="3">
    <source>
        <dbReference type="ARBA" id="ARBA00023163"/>
    </source>
</evidence>
<dbReference type="InParanoid" id="A0A1C7NH27"/>
<dbReference type="GO" id="GO:0005634">
    <property type="term" value="C:nucleus"/>
    <property type="evidence" value="ECO:0007669"/>
    <property type="project" value="UniProtKB-SubCell"/>
</dbReference>
<dbReference type="PROSITE" id="PS51821">
    <property type="entry name" value="VELVET"/>
    <property type="match status" value="1"/>
</dbReference>
<organism evidence="6 7">
    <name type="scientific">Choanephora cucurbitarum</name>
    <dbReference type="NCBI Taxonomy" id="101091"/>
    <lineage>
        <taxon>Eukaryota</taxon>
        <taxon>Fungi</taxon>
        <taxon>Fungi incertae sedis</taxon>
        <taxon>Mucoromycota</taxon>
        <taxon>Mucoromycotina</taxon>
        <taxon>Mucoromycetes</taxon>
        <taxon>Mucorales</taxon>
        <taxon>Mucorineae</taxon>
        <taxon>Choanephoraceae</taxon>
        <taxon>Choanephoroideae</taxon>
        <taxon>Choanephora</taxon>
    </lineage>
</organism>
<evidence type="ECO:0000256" key="4">
    <source>
        <dbReference type="ARBA" id="ARBA00023242"/>
    </source>
</evidence>
<dbReference type="InterPro" id="IPR038491">
    <property type="entry name" value="Velvet_dom_sf"/>
</dbReference>
<proteinExistence type="predicted"/>
<evidence type="ECO:0000259" key="5">
    <source>
        <dbReference type="PROSITE" id="PS51821"/>
    </source>
</evidence>
<keyword evidence="7" id="KW-1185">Reference proteome</keyword>
<keyword evidence="3" id="KW-0804">Transcription</keyword>
<dbReference type="PANTHER" id="PTHR33572:SF3">
    <property type="entry name" value="VELVET COMPLEX SUBUNIT B"/>
    <property type="match status" value="1"/>
</dbReference>
<protein>
    <recommendedName>
        <fullName evidence="5">Velvet domain-containing protein</fullName>
    </recommendedName>
</protein>
<dbReference type="STRING" id="101091.A0A1C7NH27"/>
<keyword evidence="2" id="KW-0805">Transcription regulation</keyword>
<evidence type="ECO:0000256" key="2">
    <source>
        <dbReference type="ARBA" id="ARBA00023015"/>
    </source>
</evidence>
<feature type="domain" description="Velvet" evidence="5">
    <location>
        <begin position="61"/>
        <end position="232"/>
    </location>
</feature>
<dbReference type="EMBL" id="LUGH01000161">
    <property type="protein sequence ID" value="OBZ88308.1"/>
    <property type="molecule type" value="Genomic_DNA"/>
</dbReference>
<gene>
    <name evidence="6" type="ORF">A0J61_03648</name>
</gene>
<accession>A0A1C7NH27</accession>
<evidence type="ECO:0000313" key="6">
    <source>
        <dbReference type="EMBL" id="OBZ88308.1"/>
    </source>
</evidence>
<dbReference type="InterPro" id="IPR021740">
    <property type="entry name" value="Velvet"/>
</dbReference>
<dbReference type="Proteomes" id="UP000093000">
    <property type="component" value="Unassembled WGS sequence"/>
</dbReference>
<sequence>MEHEEDVFQTFIDYNEEEETKPKKNTVQLTFLEPNIDLETPQARKSSRYLFDKTLMNALSATTIDEAHLHLEIMEQPEQCRISNYGDKDRRPIDPAPIVRLRLEDEIKDLQPFYVIQVSLWSTDHKRQLDLVETRNQYMRALIGSVVASPSLLKGLGTNKEDYYFAFPDLSVRISGEYCLQFNLIHLARNKVIKSIYSNPFVVYTAKSYPGMKESSPLAKHLAKQGLKLTLRMHPPK</sequence>
<evidence type="ECO:0000256" key="1">
    <source>
        <dbReference type="ARBA" id="ARBA00004123"/>
    </source>
</evidence>
<comment type="subcellular location">
    <subcellularLocation>
        <location evidence="1">Nucleus</location>
    </subcellularLocation>
</comment>
<keyword evidence="4" id="KW-0539">Nucleus</keyword>
<dbReference type="AlphaFoldDB" id="A0A1C7NH27"/>
<evidence type="ECO:0000313" key="7">
    <source>
        <dbReference type="Proteomes" id="UP000093000"/>
    </source>
</evidence>
<dbReference type="Pfam" id="PF11754">
    <property type="entry name" value="Velvet"/>
    <property type="match status" value="1"/>
</dbReference>
<dbReference type="Gene3D" id="2.60.40.3960">
    <property type="entry name" value="Velvet domain"/>
    <property type="match status" value="1"/>
</dbReference>
<reference evidence="6 7" key="1">
    <citation type="submission" date="2016-03" db="EMBL/GenBank/DDBJ databases">
        <title>Choanephora cucurbitarum.</title>
        <authorList>
            <person name="Min B."/>
            <person name="Park H."/>
            <person name="Park J.-H."/>
            <person name="Shin H.-D."/>
            <person name="Choi I.-G."/>
        </authorList>
    </citation>
    <scope>NUCLEOTIDE SEQUENCE [LARGE SCALE GENOMIC DNA]</scope>
    <source>
        <strain evidence="6 7">KUS-F28377</strain>
    </source>
</reference>
<comment type="caution">
    <text evidence="6">The sequence shown here is derived from an EMBL/GenBank/DDBJ whole genome shotgun (WGS) entry which is preliminary data.</text>
</comment>
<dbReference type="InterPro" id="IPR037525">
    <property type="entry name" value="Velvet_dom"/>
</dbReference>